<evidence type="ECO:0000313" key="10">
    <source>
        <dbReference type="Proteomes" id="UP000185491"/>
    </source>
</evidence>
<evidence type="ECO:0000256" key="4">
    <source>
        <dbReference type="ARBA" id="ARBA00022692"/>
    </source>
</evidence>
<evidence type="ECO:0000256" key="8">
    <source>
        <dbReference type="SAM" id="Phobius"/>
    </source>
</evidence>
<dbReference type="Proteomes" id="UP000185491">
    <property type="component" value="Chromosome"/>
</dbReference>
<keyword evidence="10" id="KW-1185">Reference proteome</keyword>
<evidence type="ECO:0000256" key="6">
    <source>
        <dbReference type="ARBA" id="ARBA00023136"/>
    </source>
</evidence>
<proteinExistence type="inferred from homology"/>
<evidence type="ECO:0000256" key="7">
    <source>
        <dbReference type="ARBA" id="ARBA00024033"/>
    </source>
</evidence>
<organism evidence="9 10">
    <name type="scientific">Corynebacterium phocae</name>
    <dbReference type="NCBI Taxonomy" id="161895"/>
    <lineage>
        <taxon>Bacteria</taxon>
        <taxon>Bacillati</taxon>
        <taxon>Actinomycetota</taxon>
        <taxon>Actinomycetes</taxon>
        <taxon>Mycobacteriales</taxon>
        <taxon>Corynebacteriaceae</taxon>
        <taxon>Corynebacterium</taxon>
    </lineage>
</organism>
<dbReference type="InterPro" id="IPR018584">
    <property type="entry name" value="GT87"/>
</dbReference>
<keyword evidence="3" id="KW-0808">Transferase</keyword>
<name>A0A1L7D2K4_9CORY</name>
<feature type="transmembrane region" description="Helical" evidence="8">
    <location>
        <begin position="249"/>
        <end position="267"/>
    </location>
</feature>
<comment type="subcellular location">
    <subcellularLocation>
        <location evidence="1">Cell membrane</location>
        <topology evidence="1">Multi-pass membrane protein</topology>
    </subcellularLocation>
</comment>
<evidence type="ECO:0000256" key="2">
    <source>
        <dbReference type="ARBA" id="ARBA00022475"/>
    </source>
</evidence>
<evidence type="ECO:0000313" key="9">
    <source>
        <dbReference type="EMBL" id="APT92212.1"/>
    </source>
</evidence>
<feature type="transmembrane region" description="Helical" evidence="8">
    <location>
        <begin position="274"/>
        <end position="292"/>
    </location>
</feature>
<feature type="transmembrane region" description="Helical" evidence="8">
    <location>
        <begin position="342"/>
        <end position="364"/>
    </location>
</feature>
<dbReference type="EMBL" id="CP009249">
    <property type="protein sequence ID" value="APT92212.1"/>
    <property type="molecule type" value="Genomic_DNA"/>
</dbReference>
<dbReference type="KEGG" id="cpho:CPHO_04145"/>
<dbReference type="STRING" id="161895.CPHO_04145"/>
<dbReference type="AlphaFoldDB" id="A0A1L7D2K4"/>
<reference evidence="9 10" key="1">
    <citation type="submission" date="2014-08" db="EMBL/GenBank/DDBJ databases">
        <title>Complete genome sequence of Corynebacterium phocae M408/89/1(T)(=DSM 44612(T)), isolated from the common seal (Phoca vitulina).</title>
        <authorList>
            <person name="Ruckert C."/>
            <person name="Albersmeier A."/>
            <person name="Winkler A."/>
            <person name="Kalinowski J."/>
        </authorList>
    </citation>
    <scope>NUCLEOTIDE SEQUENCE [LARGE SCALE GENOMIC DNA]</scope>
    <source>
        <strain evidence="9 10">M408/89/1</strain>
    </source>
</reference>
<evidence type="ECO:0000256" key="3">
    <source>
        <dbReference type="ARBA" id="ARBA00022679"/>
    </source>
</evidence>
<evidence type="ECO:0000256" key="5">
    <source>
        <dbReference type="ARBA" id="ARBA00022989"/>
    </source>
</evidence>
<dbReference type="Pfam" id="PF09594">
    <property type="entry name" value="GT87"/>
    <property type="match status" value="1"/>
</dbReference>
<feature type="transmembrane region" description="Helical" evidence="8">
    <location>
        <begin position="312"/>
        <end position="330"/>
    </location>
</feature>
<sequence length="377" mass="40311">MTVNLNRAAMALALVLVAIRVIDVVALVRGEGLVLYYHLDLDVYRGGGRAVTLAQELYSGGIGVAGGQLPFTYPPFAAVLFAPLAGLPWPVLSVAWTALLAAGTWWCARLIAPEWPWAAALLLLCEPLDHNLALGQINILLAAAVLYDSALPRHHRWRGVATGLAVAVKLTPLVFVAALVFHRDLRAAARALATAGLATALAFIALPADSLEYWTTTLLDPSRIGSLEYVSNQSLRGVLARALPGHGDIWWFTGVAAVGAVLAVAMYRHRADPLALTLLASLAALLGSPVSWTHHFLWLPLGALYLAYHGRWAWAGMVWLVAAARLPYLVPHGGGAEHHWQLWHAVVGNSYAWVCVALALGAAVHGSIAGGRKLQER</sequence>
<feature type="transmembrane region" description="Helical" evidence="8">
    <location>
        <begin position="89"/>
        <end position="108"/>
    </location>
</feature>
<dbReference type="RefSeq" id="WP_084559670.1">
    <property type="nucleotide sequence ID" value="NZ_CP009249.1"/>
</dbReference>
<comment type="similarity">
    <text evidence="7">Belongs to the glycosyltransferase 87 family.</text>
</comment>
<feature type="transmembrane region" description="Helical" evidence="8">
    <location>
        <begin position="188"/>
        <end position="208"/>
    </location>
</feature>
<feature type="transmembrane region" description="Helical" evidence="8">
    <location>
        <begin position="159"/>
        <end position="181"/>
    </location>
</feature>
<dbReference type="OrthoDB" id="9774600at2"/>
<dbReference type="GO" id="GO:0005886">
    <property type="term" value="C:plasma membrane"/>
    <property type="evidence" value="ECO:0007669"/>
    <property type="project" value="UniProtKB-SubCell"/>
</dbReference>
<keyword evidence="2" id="KW-1003">Cell membrane</keyword>
<evidence type="ECO:0000256" key="1">
    <source>
        <dbReference type="ARBA" id="ARBA00004651"/>
    </source>
</evidence>
<protein>
    <recommendedName>
        <fullName evidence="11">Alpha-1,2-mannosyltransferase</fullName>
    </recommendedName>
</protein>
<gene>
    <name evidence="9" type="ORF">CPHO_04145</name>
</gene>
<keyword evidence="6 8" id="KW-0472">Membrane</keyword>
<keyword evidence="4 8" id="KW-0812">Transmembrane</keyword>
<keyword evidence="5 8" id="KW-1133">Transmembrane helix</keyword>
<evidence type="ECO:0008006" key="11">
    <source>
        <dbReference type="Google" id="ProtNLM"/>
    </source>
</evidence>
<accession>A0A1L7D2K4</accession>
<dbReference type="GO" id="GO:0016758">
    <property type="term" value="F:hexosyltransferase activity"/>
    <property type="evidence" value="ECO:0007669"/>
    <property type="project" value="InterPro"/>
</dbReference>